<dbReference type="AlphaFoldDB" id="A0A1F7RLY6"/>
<protein>
    <submittedName>
        <fullName evidence="2">Uncharacterized protein</fullName>
    </submittedName>
</protein>
<evidence type="ECO:0000313" key="2">
    <source>
        <dbReference type="EMBL" id="OGL42330.1"/>
    </source>
</evidence>
<keyword evidence="1" id="KW-0472">Membrane</keyword>
<dbReference type="InterPro" id="IPR013320">
    <property type="entry name" value="ConA-like_dom_sf"/>
</dbReference>
<feature type="transmembrane region" description="Helical" evidence="1">
    <location>
        <begin position="12"/>
        <end position="30"/>
    </location>
</feature>
<dbReference type="Gene3D" id="2.60.120.200">
    <property type="match status" value="1"/>
</dbReference>
<dbReference type="SUPFAM" id="SSF49899">
    <property type="entry name" value="Concanavalin A-like lectins/glucanases"/>
    <property type="match status" value="1"/>
</dbReference>
<name>A0A1F7RLY6_9BACT</name>
<dbReference type="EMBL" id="MGDD01000329">
    <property type="protein sequence ID" value="OGL42330.1"/>
    <property type="molecule type" value="Genomic_DNA"/>
</dbReference>
<keyword evidence="1" id="KW-0812">Transmembrane</keyword>
<proteinExistence type="predicted"/>
<gene>
    <name evidence="2" type="ORF">A2161_13155</name>
</gene>
<comment type="caution">
    <text evidence="2">The sequence shown here is derived from an EMBL/GenBank/DDBJ whole genome shotgun (WGS) entry which is preliminary data.</text>
</comment>
<sequence>MKQVINNLNVNKSIMIVMFVMLWLIPGIALSQVKDHCGCFITDANTIGLWHFDDPLDPGYDSSGHGHHGIVYGTAFATGICGGALKFDGAGSVNDYVKIPFHADFLSEQMTFEALVYITDDIASPSQLIIDMYGDAGGPGRQLALETGLFPYGLCDTPGADPHYECISPDAVPIGEWVNLALVFDVAG</sequence>
<evidence type="ECO:0000256" key="1">
    <source>
        <dbReference type="SAM" id="Phobius"/>
    </source>
</evidence>
<accession>A0A1F7RLY6</accession>
<keyword evidence="1" id="KW-1133">Transmembrane helix</keyword>
<evidence type="ECO:0000313" key="3">
    <source>
        <dbReference type="Proteomes" id="UP000179266"/>
    </source>
</evidence>
<dbReference type="Proteomes" id="UP000179266">
    <property type="component" value="Unassembled WGS sequence"/>
</dbReference>
<reference evidence="2 3" key="1">
    <citation type="journal article" date="2016" name="Nat. Commun.">
        <title>Thousands of microbial genomes shed light on interconnected biogeochemical processes in an aquifer system.</title>
        <authorList>
            <person name="Anantharaman K."/>
            <person name="Brown C.T."/>
            <person name="Hug L.A."/>
            <person name="Sharon I."/>
            <person name="Castelle C.J."/>
            <person name="Probst A.J."/>
            <person name="Thomas B.C."/>
            <person name="Singh A."/>
            <person name="Wilkins M.J."/>
            <person name="Karaoz U."/>
            <person name="Brodie E.L."/>
            <person name="Williams K.H."/>
            <person name="Hubbard S.S."/>
            <person name="Banfield J.F."/>
        </authorList>
    </citation>
    <scope>NUCLEOTIDE SEQUENCE [LARGE SCALE GENOMIC DNA]</scope>
</reference>
<organism evidence="2 3">
    <name type="scientific">Candidatus Schekmanbacteria bacterium RBG_13_48_7</name>
    <dbReference type="NCBI Taxonomy" id="1817878"/>
    <lineage>
        <taxon>Bacteria</taxon>
        <taxon>Candidatus Schekmaniibacteriota</taxon>
    </lineage>
</organism>